<feature type="domain" description="Tetracyclin repressor-like C-terminal group 31" evidence="2">
    <location>
        <begin position="113"/>
        <end position="222"/>
    </location>
</feature>
<feature type="compositionally biased region" description="Low complexity" evidence="1">
    <location>
        <begin position="76"/>
        <end position="98"/>
    </location>
</feature>
<evidence type="ECO:0000313" key="4">
    <source>
        <dbReference type="Proteomes" id="UP000611554"/>
    </source>
</evidence>
<evidence type="ECO:0000313" key="3">
    <source>
        <dbReference type="EMBL" id="GGQ00066.1"/>
    </source>
</evidence>
<accession>A0ABQ2QYI8</accession>
<reference evidence="4" key="1">
    <citation type="journal article" date="2019" name="Int. J. Syst. Evol. Microbiol.">
        <title>The Global Catalogue of Microorganisms (GCM) 10K type strain sequencing project: providing services to taxonomists for standard genome sequencing and annotation.</title>
        <authorList>
            <consortium name="The Broad Institute Genomics Platform"/>
            <consortium name="The Broad Institute Genome Sequencing Center for Infectious Disease"/>
            <person name="Wu L."/>
            <person name="Ma J."/>
        </authorList>
    </citation>
    <scope>NUCLEOTIDE SEQUENCE [LARGE SCALE GENOMIC DNA]</scope>
    <source>
        <strain evidence="4">JCM 3115</strain>
    </source>
</reference>
<dbReference type="RefSeq" id="WP_189247318.1">
    <property type="nucleotide sequence ID" value="NZ_BMQJ01000007.1"/>
</dbReference>
<feature type="region of interest" description="Disordered" evidence="1">
    <location>
        <begin position="76"/>
        <end position="114"/>
    </location>
</feature>
<sequence length="234" mass="24442">MKSERARVVAEAAITLLAERGMRGLTHRAVDEEAGLPPGSTSNLARTRSALLELALERLAEIEGAVFEPLLGATEPAATGTEPAAPGSEAESAAPGSEAVEHAPPGGSAGPVTPETLAEMTARALWAQLTVDRRRTVARYELALEATRRPELRKIYDETGQRFRTLAVAVLTAAGSPDPVRHGRQMVAYGEGVMFDAIAGAGAEPTLDDLRLGVREVLAGMLGPPPAASEPGRP</sequence>
<dbReference type="InterPro" id="IPR036271">
    <property type="entry name" value="Tet_transcr_reg_TetR-rel_C_sf"/>
</dbReference>
<dbReference type="SUPFAM" id="SSF48498">
    <property type="entry name" value="Tetracyclin repressor-like, C-terminal domain"/>
    <property type="match status" value="1"/>
</dbReference>
<name>A0ABQ2QYI8_9ACTN</name>
<dbReference type="Proteomes" id="UP000611554">
    <property type="component" value="Unassembled WGS sequence"/>
</dbReference>
<proteinExistence type="predicted"/>
<dbReference type="Pfam" id="PF17940">
    <property type="entry name" value="TetR_C_31"/>
    <property type="match status" value="1"/>
</dbReference>
<dbReference type="SUPFAM" id="SSF46689">
    <property type="entry name" value="Homeodomain-like"/>
    <property type="match status" value="1"/>
</dbReference>
<keyword evidence="4" id="KW-1185">Reference proteome</keyword>
<protein>
    <recommendedName>
        <fullName evidence="2">Tetracyclin repressor-like C-terminal group 31 domain-containing protein</fullName>
    </recommendedName>
</protein>
<organism evidence="3 4">
    <name type="scientific">Streptosporangium pseudovulgare</name>
    <dbReference type="NCBI Taxonomy" id="35765"/>
    <lineage>
        <taxon>Bacteria</taxon>
        <taxon>Bacillati</taxon>
        <taxon>Actinomycetota</taxon>
        <taxon>Actinomycetes</taxon>
        <taxon>Streptosporangiales</taxon>
        <taxon>Streptosporangiaceae</taxon>
        <taxon>Streptosporangium</taxon>
    </lineage>
</organism>
<comment type="caution">
    <text evidence="3">The sequence shown here is derived from an EMBL/GenBank/DDBJ whole genome shotgun (WGS) entry which is preliminary data.</text>
</comment>
<dbReference type="InterPro" id="IPR009057">
    <property type="entry name" value="Homeodomain-like_sf"/>
</dbReference>
<dbReference type="Gene3D" id="1.10.357.10">
    <property type="entry name" value="Tetracycline Repressor, domain 2"/>
    <property type="match status" value="1"/>
</dbReference>
<gene>
    <name evidence="3" type="ORF">GCM10010140_32670</name>
</gene>
<evidence type="ECO:0000259" key="2">
    <source>
        <dbReference type="Pfam" id="PF17940"/>
    </source>
</evidence>
<dbReference type="EMBL" id="BMQJ01000007">
    <property type="protein sequence ID" value="GGQ00066.1"/>
    <property type="molecule type" value="Genomic_DNA"/>
</dbReference>
<dbReference type="InterPro" id="IPR041583">
    <property type="entry name" value="TetR_C_31"/>
</dbReference>
<evidence type="ECO:0000256" key="1">
    <source>
        <dbReference type="SAM" id="MobiDB-lite"/>
    </source>
</evidence>